<dbReference type="EMBL" id="JBHSAW010000004">
    <property type="protein sequence ID" value="MFC4095082.1"/>
    <property type="molecule type" value="Genomic_DNA"/>
</dbReference>
<organism evidence="4 5">
    <name type="scientific">Euzebyella saccharophila</name>
    <dbReference type="NCBI Taxonomy" id="679664"/>
    <lineage>
        <taxon>Bacteria</taxon>
        <taxon>Pseudomonadati</taxon>
        <taxon>Bacteroidota</taxon>
        <taxon>Flavobacteriia</taxon>
        <taxon>Flavobacteriales</taxon>
        <taxon>Flavobacteriaceae</taxon>
        <taxon>Euzebyella</taxon>
    </lineage>
</organism>
<reference evidence="5" key="1">
    <citation type="journal article" date="2019" name="Int. J. Syst. Evol. Microbiol.">
        <title>The Global Catalogue of Microorganisms (GCM) 10K type strain sequencing project: providing services to taxonomists for standard genome sequencing and annotation.</title>
        <authorList>
            <consortium name="The Broad Institute Genomics Platform"/>
            <consortium name="The Broad Institute Genome Sequencing Center for Infectious Disease"/>
            <person name="Wu L."/>
            <person name="Ma J."/>
        </authorList>
    </citation>
    <scope>NUCLEOTIDE SEQUENCE [LARGE SCALE GENOMIC DNA]</scope>
    <source>
        <strain evidence="5">CECT 7477</strain>
    </source>
</reference>
<dbReference type="PANTHER" id="PTHR30273">
    <property type="entry name" value="PERIPLASMIC SIGNAL SENSOR AND SIGMA FACTOR ACTIVATOR FECR-RELATED"/>
    <property type="match status" value="1"/>
</dbReference>
<dbReference type="Proteomes" id="UP001595814">
    <property type="component" value="Unassembled WGS sequence"/>
</dbReference>
<keyword evidence="1" id="KW-0472">Membrane</keyword>
<dbReference type="Pfam" id="PF16344">
    <property type="entry name" value="FecR_C"/>
    <property type="match status" value="1"/>
</dbReference>
<comment type="caution">
    <text evidence="4">The sequence shown here is derived from an EMBL/GenBank/DDBJ whole genome shotgun (WGS) entry which is preliminary data.</text>
</comment>
<keyword evidence="1" id="KW-0812">Transmembrane</keyword>
<accession>A0ABV8JKL2</accession>
<keyword evidence="1" id="KW-1133">Transmembrane helix</keyword>
<feature type="domain" description="Protein FecR C-terminal" evidence="3">
    <location>
        <begin position="314"/>
        <end position="383"/>
    </location>
</feature>
<dbReference type="Pfam" id="PF04773">
    <property type="entry name" value="FecR"/>
    <property type="match status" value="1"/>
</dbReference>
<protein>
    <submittedName>
        <fullName evidence="4">FecR family protein</fullName>
    </submittedName>
</protein>
<feature type="transmembrane region" description="Helical" evidence="1">
    <location>
        <begin position="80"/>
        <end position="102"/>
    </location>
</feature>
<evidence type="ECO:0000259" key="3">
    <source>
        <dbReference type="Pfam" id="PF16344"/>
    </source>
</evidence>
<dbReference type="RefSeq" id="WP_192461196.1">
    <property type="nucleotide sequence ID" value="NZ_JACYFJ010000001.1"/>
</dbReference>
<dbReference type="PANTHER" id="PTHR30273:SF2">
    <property type="entry name" value="PROTEIN FECR"/>
    <property type="match status" value="1"/>
</dbReference>
<dbReference type="InterPro" id="IPR032508">
    <property type="entry name" value="FecR_C"/>
</dbReference>
<proteinExistence type="predicted"/>
<name>A0ABV8JKL2_9FLAO</name>
<dbReference type="Gene3D" id="2.60.120.1440">
    <property type="match status" value="1"/>
</dbReference>
<gene>
    <name evidence="4" type="ORF">ACFOUT_04305</name>
</gene>
<keyword evidence="5" id="KW-1185">Reference proteome</keyword>
<evidence type="ECO:0000259" key="2">
    <source>
        <dbReference type="Pfam" id="PF04773"/>
    </source>
</evidence>
<sequence length="386" mass="43566">MNLGSLERLIIKFLGNSANGEDLDELDTYFSKEEYKVFIKNYLKTHFVALYKMNQPNLEETKKELLKEIRKDKRLTLRRNVYTGLKYAAILVCFLAVGLYMYNGSDQVEETNLLPKDNAITLEHSNGMVEQISESGTISIKGKDGTVIANQAGNKISFQTSKPAKEIVYNTITVPYGKNITVALSDSTEVTMNAGSRMTFPSQFKKGLKRKVKLSGEAFFKVSHDKTHPFVVALDSLDVQVLGTTFNVANYNEDATTEVVLVSGSVQLVPNKTKEKSPVLLKPGFKGTFYKNSSKIETVEVPTDLYTSWVNGYVVFRNAPFNNILRKLERHYNVVISNPQNHLEGERFNATIDVQNESIGQVLEYFSKIHNIQFQISEDKITIIKK</sequence>
<evidence type="ECO:0000313" key="5">
    <source>
        <dbReference type="Proteomes" id="UP001595814"/>
    </source>
</evidence>
<evidence type="ECO:0000256" key="1">
    <source>
        <dbReference type="SAM" id="Phobius"/>
    </source>
</evidence>
<feature type="domain" description="FecR protein" evidence="2">
    <location>
        <begin position="171"/>
        <end position="267"/>
    </location>
</feature>
<dbReference type="InterPro" id="IPR012373">
    <property type="entry name" value="Ferrdict_sens_TM"/>
</dbReference>
<dbReference type="InterPro" id="IPR006860">
    <property type="entry name" value="FecR"/>
</dbReference>
<evidence type="ECO:0000313" key="4">
    <source>
        <dbReference type="EMBL" id="MFC4095082.1"/>
    </source>
</evidence>
<dbReference type="Gene3D" id="3.55.50.30">
    <property type="match status" value="1"/>
</dbReference>